<dbReference type="EMBL" id="HACA01000694">
    <property type="protein sequence ID" value="CDW18055.1"/>
    <property type="molecule type" value="Transcribed_RNA"/>
</dbReference>
<evidence type="ECO:0000313" key="1">
    <source>
        <dbReference type="EMBL" id="CDW18055.1"/>
    </source>
</evidence>
<protein>
    <submittedName>
        <fullName evidence="1">Uncharacterized protein</fullName>
    </submittedName>
</protein>
<reference evidence="1" key="1">
    <citation type="submission" date="2014-05" db="EMBL/GenBank/DDBJ databases">
        <authorList>
            <person name="Chronopoulou M."/>
        </authorList>
    </citation>
    <scope>NUCLEOTIDE SEQUENCE</scope>
    <source>
        <tissue evidence="1">Whole organism</tissue>
    </source>
</reference>
<proteinExistence type="predicted"/>
<organism evidence="1">
    <name type="scientific">Lepeophtheirus salmonis</name>
    <name type="common">Salmon louse</name>
    <name type="synonym">Caligus salmonis</name>
    <dbReference type="NCBI Taxonomy" id="72036"/>
    <lineage>
        <taxon>Eukaryota</taxon>
        <taxon>Metazoa</taxon>
        <taxon>Ecdysozoa</taxon>
        <taxon>Arthropoda</taxon>
        <taxon>Crustacea</taxon>
        <taxon>Multicrustacea</taxon>
        <taxon>Hexanauplia</taxon>
        <taxon>Copepoda</taxon>
        <taxon>Siphonostomatoida</taxon>
        <taxon>Caligidae</taxon>
        <taxon>Lepeophtheirus</taxon>
    </lineage>
</organism>
<accession>A0A0K2SX03</accession>
<feature type="non-terminal residue" evidence="1">
    <location>
        <position position="1"/>
    </location>
</feature>
<sequence>STPKISSIYNSSKIKNSSLDFNSTQGSKYLGPIISHEEVSYRQDQFIEMFSVSQFSHRPNLFRLFYHR</sequence>
<dbReference type="AlphaFoldDB" id="A0A0K2SX03"/>
<name>A0A0K2SX03_LEPSM</name>